<evidence type="ECO:0008006" key="4">
    <source>
        <dbReference type="Google" id="ProtNLM"/>
    </source>
</evidence>
<dbReference type="EMBL" id="JALLBG020000194">
    <property type="protein sequence ID" value="KAL3760063.1"/>
    <property type="molecule type" value="Genomic_DNA"/>
</dbReference>
<accession>A0ABD3M8J3</accession>
<comment type="caution">
    <text evidence="2">The sequence shown here is derived from an EMBL/GenBank/DDBJ whole genome shotgun (WGS) entry which is preliminary data.</text>
</comment>
<feature type="compositionally biased region" description="Basic and acidic residues" evidence="1">
    <location>
        <begin position="103"/>
        <end position="121"/>
    </location>
</feature>
<keyword evidence="3" id="KW-1185">Reference proteome</keyword>
<name>A0ABD3M8J3_9STRA</name>
<protein>
    <recommendedName>
        <fullName evidence="4">rRNA-processing protein FYV7</fullName>
    </recommendedName>
</protein>
<dbReference type="InterPro" id="IPR013730">
    <property type="entry name" value="Fyv7/TAP26"/>
</dbReference>
<dbReference type="AlphaFoldDB" id="A0ABD3M8J3"/>
<feature type="compositionally biased region" description="Polar residues" evidence="1">
    <location>
        <begin position="123"/>
        <end position="138"/>
    </location>
</feature>
<proteinExistence type="predicted"/>
<feature type="compositionally biased region" description="Basic and acidic residues" evidence="1">
    <location>
        <begin position="147"/>
        <end position="181"/>
    </location>
</feature>
<feature type="region of interest" description="Disordered" evidence="1">
    <location>
        <begin position="1"/>
        <end position="201"/>
    </location>
</feature>
<feature type="compositionally biased region" description="Basic residues" evidence="1">
    <location>
        <begin position="182"/>
        <end position="198"/>
    </location>
</feature>
<dbReference type="Proteomes" id="UP001530293">
    <property type="component" value="Unassembled WGS sequence"/>
</dbReference>
<evidence type="ECO:0000313" key="3">
    <source>
        <dbReference type="Proteomes" id="UP001530293"/>
    </source>
</evidence>
<feature type="compositionally biased region" description="Basic residues" evidence="1">
    <location>
        <begin position="1"/>
        <end position="11"/>
    </location>
</feature>
<dbReference type="PANTHER" id="PTHR15657">
    <property type="entry name" value="THYROID TRANSCRIPTION FACTOR 1-ASSOCIATED PROTEIN 26"/>
    <property type="match status" value="1"/>
</dbReference>
<organism evidence="2 3">
    <name type="scientific">Discostella pseudostelligera</name>
    <dbReference type="NCBI Taxonomy" id="259834"/>
    <lineage>
        <taxon>Eukaryota</taxon>
        <taxon>Sar</taxon>
        <taxon>Stramenopiles</taxon>
        <taxon>Ochrophyta</taxon>
        <taxon>Bacillariophyta</taxon>
        <taxon>Coscinodiscophyceae</taxon>
        <taxon>Thalassiosirophycidae</taxon>
        <taxon>Stephanodiscales</taxon>
        <taxon>Stephanodiscaceae</taxon>
        <taxon>Discostella</taxon>
    </lineage>
</organism>
<evidence type="ECO:0000313" key="2">
    <source>
        <dbReference type="EMBL" id="KAL3760063.1"/>
    </source>
</evidence>
<dbReference type="Pfam" id="PF08524">
    <property type="entry name" value="rRNA_processing"/>
    <property type="match status" value="1"/>
</dbReference>
<dbReference type="PANTHER" id="PTHR15657:SF1">
    <property type="entry name" value="THYROID TRANSCRIPTION FACTOR 1-ASSOCIATED PROTEIN 26"/>
    <property type="match status" value="1"/>
</dbReference>
<sequence length="224" mass="25892">MSERRQHKRQRNAIGDDDDDDDGNGQGRQQRQPSQSANQRRRQAAISLASFSTKKGHDRALQEYKKRKETKFQKNAKLLREYEKVMKQEGYDAGRGASRKRSDRQQGKDDDGDERPADGRGAKSTTEQGESNEYTTSEQSRKKRHKSDPLHNAKKEAERRRAEQLEAMSQKEQRQQQEKKKLKDRKVRAKKMMQRTKRGQPLIKNVIGDLLAKIKSDVGDDGSK</sequence>
<gene>
    <name evidence="2" type="ORF">ACHAWU_006611</name>
</gene>
<evidence type="ECO:0000256" key="1">
    <source>
        <dbReference type="SAM" id="MobiDB-lite"/>
    </source>
</evidence>
<reference evidence="2 3" key="1">
    <citation type="submission" date="2024-10" db="EMBL/GenBank/DDBJ databases">
        <title>Updated reference genomes for cyclostephanoid diatoms.</title>
        <authorList>
            <person name="Roberts W.R."/>
            <person name="Alverson A.J."/>
        </authorList>
    </citation>
    <scope>NUCLEOTIDE SEQUENCE [LARGE SCALE GENOMIC DNA]</scope>
    <source>
        <strain evidence="2 3">AJA232-27</strain>
    </source>
</reference>
<feature type="compositionally biased region" description="Basic and acidic residues" evidence="1">
    <location>
        <begin position="58"/>
        <end position="92"/>
    </location>
</feature>